<accession>A0ABW3DAH6</accession>
<dbReference type="RefSeq" id="WP_379287947.1">
    <property type="nucleotide sequence ID" value="NZ_JBHTIU010000031.1"/>
</dbReference>
<proteinExistence type="predicted"/>
<evidence type="ECO:0000259" key="3">
    <source>
        <dbReference type="Pfam" id="PF07833"/>
    </source>
</evidence>
<keyword evidence="5" id="KW-1185">Reference proteome</keyword>
<keyword evidence="2" id="KW-0732">Signal</keyword>
<dbReference type="Pfam" id="PF07833">
    <property type="entry name" value="Cu_amine_oxidN1"/>
    <property type="match status" value="2"/>
</dbReference>
<feature type="domain" description="Copper amine oxidase-like N-terminal" evidence="3">
    <location>
        <begin position="150"/>
        <end position="188"/>
    </location>
</feature>
<evidence type="ECO:0000256" key="2">
    <source>
        <dbReference type="SAM" id="SignalP"/>
    </source>
</evidence>
<organism evidence="4 5">
    <name type="scientific">Paenibacillus residui</name>
    <dbReference type="NCBI Taxonomy" id="629724"/>
    <lineage>
        <taxon>Bacteria</taxon>
        <taxon>Bacillati</taxon>
        <taxon>Bacillota</taxon>
        <taxon>Bacilli</taxon>
        <taxon>Bacillales</taxon>
        <taxon>Paenibacillaceae</taxon>
        <taxon>Paenibacillus</taxon>
    </lineage>
</organism>
<name>A0ABW3DAH6_9BACL</name>
<comment type="caution">
    <text evidence="4">The sequence shown here is derived from an EMBL/GenBank/DDBJ whole genome shotgun (WGS) entry which is preliminary data.</text>
</comment>
<evidence type="ECO:0000313" key="5">
    <source>
        <dbReference type="Proteomes" id="UP001597120"/>
    </source>
</evidence>
<evidence type="ECO:0000313" key="4">
    <source>
        <dbReference type="EMBL" id="MFD0869529.1"/>
    </source>
</evidence>
<gene>
    <name evidence="4" type="ORF">ACFQ03_10240</name>
</gene>
<feature type="region of interest" description="Disordered" evidence="1">
    <location>
        <begin position="183"/>
        <end position="269"/>
    </location>
</feature>
<protein>
    <submittedName>
        <fullName evidence="4">Copper amine oxidase N-terminal domain-containing protein</fullName>
    </submittedName>
</protein>
<sequence>MNKLRRVLALLLSIVLFLGMMTSASAQQISEEIQVYYAPLKFKMNGENMRPPEGQEGFIYLGSTYVPLRFVAYSLDKAVLWDQETYTVTIQEPSKQEKAMIKDYKLNRVVRTPEAASSESVSPTTISVYFETVQYIFDGKQKWPEEGLPGMIFEDTLYVPIRFVSESLGLEVSWDQDTYTVTIGKKETPKKPEEPAKEPSGEQSGETSKEQIDFPSPPNSSGGPGIPSYGGGGGGGGNNGGSGGTGGGGGNNDGSGDTGGGATKPSYESIIGEAEAQIGSLQSKAESELSAIINEFKQTRDSSLITEGQNKLNGFDNEFDQIMNSLSNELSRNGYDTSAVQEYREEYERIKSEKEQEVINDLLSSMRKGK</sequence>
<dbReference type="InterPro" id="IPR036582">
    <property type="entry name" value="Mao_N_sf"/>
</dbReference>
<dbReference type="Gene3D" id="3.30.457.10">
    <property type="entry name" value="Copper amine oxidase-like, N-terminal domain"/>
    <property type="match status" value="1"/>
</dbReference>
<dbReference type="EMBL" id="JBHTIU010000031">
    <property type="protein sequence ID" value="MFD0869529.1"/>
    <property type="molecule type" value="Genomic_DNA"/>
</dbReference>
<reference evidence="5" key="1">
    <citation type="journal article" date="2019" name="Int. J. Syst. Evol. Microbiol.">
        <title>The Global Catalogue of Microorganisms (GCM) 10K type strain sequencing project: providing services to taxonomists for standard genome sequencing and annotation.</title>
        <authorList>
            <consortium name="The Broad Institute Genomics Platform"/>
            <consortium name="The Broad Institute Genome Sequencing Center for Infectious Disease"/>
            <person name="Wu L."/>
            <person name="Ma J."/>
        </authorList>
    </citation>
    <scope>NUCLEOTIDE SEQUENCE [LARGE SCALE GENOMIC DNA]</scope>
    <source>
        <strain evidence="5">CCUG 57263</strain>
    </source>
</reference>
<feature type="compositionally biased region" description="Basic and acidic residues" evidence="1">
    <location>
        <begin position="184"/>
        <end position="200"/>
    </location>
</feature>
<dbReference type="Proteomes" id="UP001597120">
    <property type="component" value="Unassembled WGS sequence"/>
</dbReference>
<dbReference type="InterPro" id="IPR012854">
    <property type="entry name" value="Cu_amine_oxidase-like_N"/>
</dbReference>
<dbReference type="SUPFAM" id="SSF55383">
    <property type="entry name" value="Copper amine oxidase, domain N"/>
    <property type="match status" value="1"/>
</dbReference>
<feature type="chain" id="PRO_5046636239" evidence="2">
    <location>
        <begin position="27"/>
        <end position="370"/>
    </location>
</feature>
<feature type="signal peptide" evidence="2">
    <location>
        <begin position="1"/>
        <end position="26"/>
    </location>
</feature>
<evidence type="ECO:0000256" key="1">
    <source>
        <dbReference type="SAM" id="MobiDB-lite"/>
    </source>
</evidence>
<feature type="domain" description="Copper amine oxidase-like N-terminal" evidence="3">
    <location>
        <begin position="44"/>
        <end position="104"/>
    </location>
</feature>
<feature type="compositionally biased region" description="Gly residues" evidence="1">
    <location>
        <begin position="222"/>
        <end position="262"/>
    </location>
</feature>